<comment type="caution">
    <text evidence="1">The sequence shown here is derived from an EMBL/GenBank/DDBJ whole genome shotgun (WGS) entry which is preliminary data.</text>
</comment>
<dbReference type="AlphaFoldDB" id="A0A918C6Q0"/>
<sequence length="229" mass="25669">MSIRDASLHPAKQKALLRAQLRIDRVWTTQQLARHGLLAAATWLGLPRTTYSCRVRVADTESLRDLTFVALTDKQLSLVPKELMHYAGTAEIRQKFQLQPEEVWELLDLKGRVRGHCPDALIRMPGTYAQDTAVEFTAGYSRKTVAAKLQAMAEQGYDRAVWGTTVHRQARTLAAQAEELMQRGALPGLREVTVLFVDFWSAHDPYGVRPRCHKPNSVTVRNPSAGSIP</sequence>
<dbReference type="Proteomes" id="UP000603865">
    <property type="component" value="Unassembled WGS sequence"/>
</dbReference>
<keyword evidence="2" id="KW-1185">Reference proteome</keyword>
<reference evidence="1" key="2">
    <citation type="submission" date="2020-09" db="EMBL/GenBank/DDBJ databases">
        <authorList>
            <person name="Sun Q."/>
            <person name="Ohkuma M."/>
        </authorList>
    </citation>
    <scope>NUCLEOTIDE SEQUENCE</scope>
    <source>
        <strain evidence="1">JCM 31311</strain>
    </source>
</reference>
<name>A0A918C6Q0_9DEIO</name>
<evidence type="ECO:0000313" key="2">
    <source>
        <dbReference type="Proteomes" id="UP000603865"/>
    </source>
</evidence>
<dbReference type="RefSeq" id="WP_189089986.1">
    <property type="nucleotide sequence ID" value="NZ_BMQL01000009.1"/>
</dbReference>
<reference evidence="1" key="1">
    <citation type="journal article" date="2014" name="Int. J. Syst. Evol. Microbiol.">
        <title>Complete genome sequence of Corynebacterium casei LMG S-19264T (=DSM 44701T), isolated from a smear-ripened cheese.</title>
        <authorList>
            <consortium name="US DOE Joint Genome Institute (JGI-PGF)"/>
            <person name="Walter F."/>
            <person name="Albersmeier A."/>
            <person name="Kalinowski J."/>
            <person name="Ruckert C."/>
        </authorList>
    </citation>
    <scope>NUCLEOTIDE SEQUENCE</scope>
    <source>
        <strain evidence="1">JCM 31311</strain>
    </source>
</reference>
<accession>A0A918C6Q0</accession>
<dbReference type="EMBL" id="BMQL01000009">
    <property type="protein sequence ID" value="GGR07682.1"/>
    <property type="molecule type" value="Genomic_DNA"/>
</dbReference>
<protein>
    <submittedName>
        <fullName evidence="1">Uncharacterized protein</fullName>
    </submittedName>
</protein>
<evidence type="ECO:0000313" key="1">
    <source>
        <dbReference type="EMBL" id="GGR07682.1"/>
    </source>
</evidence>
<gene>
    <name evidence="1" type="ORF">GCM10008957_20460</name>
</gene>
<organism evidence="1 2">
    <name type="scientific">Deinococcus ruber</name>
    <dbReference type="NCBI Taxonomy" id="1848197"/>
    <lineage>
        <taxon>Bacteria</taxon>
        <taxon>Thermotogati</taxon>
        <taxon>Deinococcota</taxon>
        <taxon>Deinococci</taxon>
        <taxon>Deinococcales</taxon>
        <taxon>Deinococcaceae</taxon>
        <taxon>Deinococcus</taxon>
    </lineage>
</organism>
<proteinExistence type="predicted"/>